<dbReference type="GO" id="GO:0008270">
    <property type="term" value="F:zinc ion binding"/>
    <property type="evidence" value="ECO:0007669"/>
    <property type="project" value="TreeGrafter"/>
</dbReference>
<keyword evidence="7 11" id="KW-0862">Zinc</keyword>
<feature type="binding site" evidence="11">
    <location>
        <position position="83"/>
    </location>
    <ligand>
        <name>Zn(2+)</name>
        <dbReference type="ChEBI" id="CHEBI:29105"/>
    </ligand>
</feature>
<dbReference type="GO" id="GO:0000976">
    <property type="term" value="F:transcription cis-regulatory region binding"/>
    <property type="evidence" value="ECO:0007669"/>
    <property type="project" value="TreeGrafter"/>
</dbReference>
<organism evidence="13 14">
    <name type="scientific">Humibacter ginsenosidimutans</name>
    <dbReference type="NCBI Taxonomy" id="2599293"/>
    <lineage>
        <taxon>Bacteria</taxon>
        <taxon>Bacillati</taxon>
        <taxon>Actinomycetota</taxon>
        <taxon>Actinomycetes</taxon>
        <taxon>Micrococcales</taxon>
        <taxon>Microbacteriaceae</taxon>
        <taxon>Humibacter</taxon>
    </lineage>
</organism>
<dbReference type="AlphaFoldDB" id="A0A5B8MAD0"/>
<comment type="cofactor">
    <cofactor evidence="12">
        <name>Mn(2+)</name>
        <dbReference type="ChEBI" id="CHEBI:29035"/>
    </cofactor>
    <cofactor evidence="12">
        <name>Fe(2+)</name>
        <dbReference type="ChEBI" id="CHEBI:29033"/>
    </cofactor>
    <text evidence="12">Binds 1 Mn(2+) or Fe(2+) ion per subunit.</text>
</comment>
<dbReference type="Proteomes" id="UP000320216">
    <property type="component" value="Chromosome"/>
</dbReference>
<reference evidence="13 14" key="1">
    <citation type="submission" date="2019-07" db="EMBL/GenBank/DDBJ databases">
        <title>Full genome sequence of Humibacter sp. WJ7-1.</title>
        <authorList>
            <person name="Im W.-T."/>
        </authorList>
    </citation>
    <scope>NUCLEOTIDE SEQUENCE [LARGE SCALE GENOMIC DNA]</scope>
    <source>
        <strain evidence="13 14">WJ7-1</strain>
    </source>
</reference>
<name>A0A5B8MAD0_9MICO</name>
<dbReference type="OrthoDB" id="8659436at2"/>
<accession>A0A5B8MAD0</accession>
<evidence type="ECO:0000256" key="10">
    <source>
        <dbReference type="ARBA" id="ARBA00023163"/>
    </source>
</evidence>
<feature type="binding site" evidence="11">
    <location>
        <position position="122"/>
    </location>
    <ligand>
        <name>Zn(2+)</name>
        <dbReference type="ChEBI" id="CHEBI:29105"/>
    </ligand>
</feature>
<dbReference type="InterPro" id="IPR002481">
    <property type="entry name" value="FUR"/>
</dbReference>
<dbReference type="InterPro" id="IPR043135">
    <property type="entry name" value="Fur_C"/>
</dbReference>
<dbReference type="EMBL" id="CP042305">
    <property type="protein sequence ID" value="QDZ16602.1"/>
    <property type="molecule type" value="Genomic_DNA"/>
</dbReference>
<dbReference type="KEGG" id="huw:FPZ11_01110"/>
<keyword evidence="12" id="KW-0408">Iron</keyword>
<evidence type="ECO:0000256" key="8">
    <source>
        <dbReference type="ARBA" id="ARBA00023015"/>
    </source>
</evidence>
<comment type="cofactor">
    <cofactor evidence="11">
        <name>Zn(2+)</name>
        <dbReference type="ChEBI" id="CHEBI:29105"/>
    </cofactor>
    <text evidence="11">Binds 1 zinc ion per subunit.</text>
</comment>
<evidence type="ECO:0000256" key="6">
    <source>
        <dbReference type="ARBA" id="ARBA00022723"/>
    </source>
</evidence>
<dbReference type="Gene3D" id="3.30.1490.190">
    <property type="match status" value="1"/>
</dbReference>
<dbReference type="GO" id="GO:0003700">
    <property type="term" value="F:DNA-binding transcription factor activity"/>
    <property type="evidence" value="ECO:0007669"/>
    <property type="project" value="InterPro"/>
</dbReference>
<keyword evidence="14" id="KW-1185">Reference proteome</keyword>
<gene>
    <name evidence="13" type="ORF">FPZ11_01110</name>
</gene>
<keyword evidence="5" id="KW-0678">Repressor</keyword>
<comment type="similarity">
    <text evidence="2">Belongs to the Fur family.</text>
</comment>
<protein>
    <submittedName>
        <fullName evidence="13">Transcriptional repressor</fullName>
    </submittedName>
</protein>
<comment type="subunit">
    <text evidence="3">Homodimer.</text>
</comment>
<keyword evidence="10" id="KW-0804">Transcription</keyword>
<keyword evidence="8" id="KW-0805">Transcription regulation</keyword>
<feature type="binding site" evidence="11">
    <location>
        <position position="86"/>
    </location>
    <ligand>
        <name>Zn(2+)</name>
        <dbReference type="ChEBI" id="CHEBI:29105"/>
    </ligand>
</feature>
<evidence type="ECO:0000256" key="5">
    <source>
        <dbReference type="ARBA" id="ARBA00022491"/>
    </source>
</evidence>
<proteinExistence type="inferred from homology"/>
<feature type="binding site" evidence="12">
    <location>
        <position position="77"/>
    </location>
    <ligand>
        <name>Fe cation</name>
        <dbReference type="ChEBI" id="CHEBI:24875"/>
    </ligand>
</feature>
<feature type="binding site" evidence="12">
    <location>
        <position position="97"/>
    </location>
    <ligand>
        <name>Fe cation</name>
        <dbReference type="ChEBI" id="CHEBI:24875"/>
    </ligand>
</feature>
<dbReference type="Pfam" id="PF01475">
    <property type="entry name" value="FUR"/>
    <property type="match status" value="1"/>
</dbReference>
<keyword evidence="4" id="KW-0963">Cytoplasm</keyword>
<dbReference type="GO" id="GO:0045892">
    <property type="term" value="P:negative regulation of DNA-templated transcription"/>
    <property type="evidence" value="ECO:0007669"/>
    <property type="project" value="TreeGrafter"/>
</dbReference>
<comment type="subcellular location">
    <subcellularLocation>
        <location evidence="1">Cytoplasm</location>
    </subcellularLocation>
</comment>
<evidence type="ECO:0000256" key="4">
    <source>
        <dbReference type="ARBA" id="ARBA00022490"/>
    </source>
</evidence>
<dbReference type="GO" id="GO:1900376">
    <property type="term" value="P:regulation of secondary metabolite biosynthetic process"/>
    <property type="evidence" value="ECO:0007669"/>
    <property type="project" value="TreeGrafter"/>
</dbReference>
<dbReference type="InterPro" id="IPR036388">
    <property type="entry name" value="WH-like_DNA-bd_sf"/>
</dbReference>
<feature type="binding site" evidence="12">
    <location>
        <position position="114"/>
    </location>
    <ligand>
        <name>Fe cation</name>
        <dbReference type="ChEBI" id="CHEBI:24875"/>
    </ligand>
</feature>
<sequence>MREERRTAQKDAVRRALGEESGFISAQQLHQRLSDNGASVGLATVYRQLNALVDSGLADAIPVSGGQLFRACEQREHHHHLVCENCGRAVEIDPPSEKWIRTVAKDHGFTVNRHVLEVFGLCADCHNAGVEPNDRPEAFRDS</sequence>
<dbReference type="CDD" id="cd07153">
    <property type="entry name" value="Fur_like"/>
    <property type="match status" value="1"/>
</dbReference>
<keyword evidence="6 11" id="KW-0479">Metal-binding</keyword>
<evidence type="ECO:0000256" key="1">
    <source>
        <dbReference type="ARBA" id="ARBA00004496"/>
    </source>
</evidence>
<keyword evidence="9" id="KW-0238">DNA-binding</keyword>
<dbReference type="PANTHER" id="PTHR33202:SF2">
    <property type="entry name" value="FERRIC UPTAKE REGULATION PROTEIN"/>
    <property type="match status" value="1"/>
</dbReference>
<evidence type="ECO:0000313" key="14">
    <source>
        <dbReference type="Proteomes" id="UP000320216"/>
    </source>
</evidence>
<dbReference type="GO" id="GO:0005829">
    <property type="term" value="C:cytosol"/>
    <property type="evidence" value="ECO:0007669"/>
    <property type="project" value="TreeGrafter"/>
</dbReference>
<evidence type="ECO:0000256" key="9">
    <source>
        <dbReference type="ARBA" id="ARBA00023125"/>
    </source>
</evidence>
<evidence type="ECO:0000256" key="7">
    <source>
        <dbReference type="ARBA" id="ARBA00022833"/>
    </source>
</evidence>
<evidence type="ECO:0000313" key="13">
    <source>
        <dbReference type="EMBL" id="QDZ16602.1"/>
    </source>
</evidence>
<evidence type="ECO:0000256" key="2">
    <source>
        <dbReference type="ARBA" id="ARBA00007957"/>
    </source>
</evidence>
<dbReference type="PANTHER" id="PTHR33202">
    <property type="entry name" value="ZINC UPTAKE REGULATION PROTEIN"/>
    <property type="match status" value="1"/>
</dbReference>
<feature type="binding site" evidence="11">
    <location>
        <position position="125"/>
    </location>
    <ligand>
        <name>Zn(2+)</name>
        <dbReference type="ChEBI" id="CHEBI:29105"/>
    </ligand>
</feature>
<evidence type="ECO:0000256" key="12">
    <source>
        <dbReference type="PIRSR" id="PIRSR602481-2"/>
    </source>
</evidence>
<evidence type="ECO:0000256" key="3">
    <source>
        <dbReference type="ARBA" id="ARBA00011738"/>
    </source>
</evidence>
<dbReference type="Gene3D" id="1.10.10.10">
    <property type="entry name" value="Winged helix-like DNA-binding domain superfamily/Winged helix DNA-binding domain"/>
    <property type="match status" value="1"/>
</dbReference>
<dbReference type="InterPro" id="IPR036390">
    <property type="entry name" value="WH_DNA-bd_sf"/>
</dbReference>
<evidence type="ECO:0000256" key="11">
    <source>
        <dbReference type="PIRSR" id="PIRSR602481-1"/>
    </source>
</evidence>
<dbReference type="SUPFAM" id="SSF46785">
    <property type="entry name" value="Winged helix' DNA-binding domain"/>
    <property type="match status" value="1"/>
</dbReference>